<dbReference type="VEuPathDB" id="TrichDB:TVAGG3_0448040"/>
<dbReference type="Pfam" id="PF13516">
    <property type="entry name" value="LRR_6"/>
    <property type="match status" value="4"/>
</dbReference>
<dbReference type="PANTHER" id="PTHR24111:SF0">
    <property type="entry name" value="LEUCINE-RICH REPEAT-CONTAINING PROTEIN"/>
    <property type="match status" value="1"/>
</dbReference>
<dbReference type="AlphaFoldDB" id="A2FU90"/>
<evidence type="ECO:0000313" key="4">
    <source>
        <dbReference type="Proteomes" id="UP000001542"/>
    </source>
</evidence>
<gene>
    <name evidence="3" type="ORF">TVAG_472630</name>
</gene>
<dbReference type="VEuPathDB" id="TrichDB:TVAG_472630"/>
<dbReference type="RefSeq" id="XP_001304451.1">
    <property type="nucleotide sequence ID" value="XM_001304450.1"/>
</dbReference>
<dbReference type="PANTHER" id="PTHR24111">
    <property type="entry name" value="LEUCINE-RICH REPEAT-CONTAINING PROTEIN 34"/>
    <property type="match status" value="1"/>
</dbReference>
<evidence type="ECO:0000256" key="2">
    <source>
        <dbReference type="SAM" id="MobiDB-lite"/>
    </source>
</evidence>
<name>A2FU90_TRIV3</name>
<dbReference type="SMART" id="SM00368">
    <property type="entry name" value="LRR_RI"/>
    <property type="match status" value="6"/>
</dbReference>
<proteinExistence type="predicted"/>
<reference evidence="3" key="2">
    <citation type="journal article" date="2007" name="Science">
        <title>Draft genome sequence of the sexually transmitted pathogen Trichomonas vaginalis.</title>
        <authorList>
            <person name="Carlton J.M."/>
            <person name="Hirt R.P."/>
            <person name="Silva J.C."/>
            <person name="Delcher A.L."/>
            <person name="Schatz M."/>
            <person name="Zhao Q."/>
            <person name="Wortman J.R."/>
            <person name="Bidwell S.L."/>
            <person name="Alsmark U.C.M."/>
            <person name="Besteiro S."/>
            <person name="Sicheritz-Ponten T."/>
            <person name="Noel C.J."/>
            <person name="Dacks J.B."/>
            <person name="Foster P.G."/>
            <person name="Simillion C."/>
            <person name="Van de Peer Y."/>
            <person name="Miranda-Saavedra D."/>
            <person name="Barton G.J."/>
            <person name="Westrop G.D."/>
            <person name="Mueller S."/>
            <person name="Dessi D."/>
            <person name="Fiori P.L."/>
            <person name="Ren Q."/>
            <person name="Paulsen I."/>
            <person name="Zhang H."/>
            <person name="Bastida-Corcuera F.D."/>
            <person name="Simoes-Barbosa A."/>
            <person name="Brown M.T."/>
            <person name="Hayes R.D."/>
            <person name="Mukherjee M."/>
            <person name="Okumura C.Y."/>
            <person name="Schneider R."/>
            <person name="Smith A.J."/>
            <person name="Vanacova S."/>
            <person name="Villalvazo M."/>
            <person name="Haas B.J."/>
            <person name="Pertea M."/>
            <person name="Feldblyum T.V."/>
            <person name="Utterback T.R."/>
            <person name="Shu C.L."/>
            <person name="Osoegawa K."/>
            <person name="de Jong P.J."/>
            <person name="Hrdy I."/>
            <person name="Horvathova L."/>
            <person name="Zubacova Z."/>
            <person name="Dolezal P."/>
            <person name="Malik S.B."/>
            <person name="Logsdon J.M. Jr."/>
            <person name="Henze K."/>
            <person name="Gupta A."/>
            <person name="Wang C.C."/>
            <person name="Dunne R.L."/>
            <person name="Upcroft J.A."/>
            <person name="Upcroft P."/>
            <person name="White O."/>
            <person name="Salzberg S.L."/>
            <person name="Tang P."/>
            <person name="Chiu C.-H."/>
            <person name="Lee Y.-S."/>
            <person name="Embley T.M."/>
            <person name="Coombs G.H."/>
            <person name="Mottram J.C."/>
            <person name="Tachezy J."/>
            <person name="Fraser-Liggett C.M."/>
            <person name="Johnson P.J."/>
        </authorList>
    </citation>
    <scope>NUCLEOTIDE SEQUENCE [LARGE SCALE GENOMIC DNA]</scope>
    <source>
        <strain evidence="3">G3</strain>
    </source>
</reference>
<evidence type="ECO:0000256" key="1">
    <source>
        <dbReference type="ARBA" id="ARBA00022737"/>
    </source>
</evidence>
<evidence type="ECO:0000313" key="3">
    <source>
        <dbReference type="EMBL" id="EAX91521.1"/>
    </source>
</evidence>
<protein>
    <submittedName>
        <fullName evidence="3">Leucine Rich Repeat family protein</fullName>
    </submittedName>
</protein>
<dbReference type="SUPFAM" id="SSF52047">
    <property type="entry name" value="RNI-like"/>
    <property type="match status" value="1"/>
</dbReference>
<keyword evidence="4" id="KW-1185">Reference proteome</keyword>
<feature type="region of interest" description="Disordered" evidence="2">
    <location>
        <begin position="631"/>
        <end position="653"/>
    </location>
</feature>
<dbReference type="EMBL" id="DS114030">
    <property type="protein sequence ID" value="EAX91521.1"/>
    <property type="molecule type" value="Genomic_DNA"/>
</dbReference>
<dbReference type="OrthoDB" id="120976at2759"/>
<reference evidence="3" key="1">
    <citation type="submission" date="2006-10" db="EMBL/GenBank/DDBJ databases">
        <authorList>
            <person name="Amadeo P."/>
            <person name="Zhao Q."/>
            <person name="Wortman J."/>
            <person name="Fraser-Liggett C."/>
            <person name="Carlton J."/>
        </authorList>
    </citation>
    <scope>NUCLEOTIDE SEQUENCE</scope>
    <source>
        <strain evidence="3">G3</strain>
    </source>
</reference>
<dbReference type="InParanoid" id="A2FU90"/>
<dbReference type="STRING" id="5722.A2FU90"/>
<organism evidence="3 4">
    <name type="scientific">Trichomonas vaginalis (strain ATCC PRA-98 / G3)</name>
    <dbReference type="NCBI Taxonomy" id="412133"/>
    <lineage>
        <taxon>Eukaryota</taxon>
        <taxon>Metamonada</taxon>
        <taxon>Parabasalia</taxon>
        <taxon>Trichomonadida</taxon>
        <taxon>Trichomonadidae</taxon>
        <taxon>Trichomonas</taxon>
    </lineage>
</organism>
<dbReference type="InterPro" id="IPR001611">
    <property type="entry name" value="Leu-rich_rpt"/>
</dbReference>
<dbReference type="Gene3D" id="3.80.10.10">
    <property type="entry name" value="Ribonuclease Inhibitor"/>
    <property type="match status" value="1"/>
</dbReference>
<dbReference type="InterPro" id="IPR052201">
    <property type="entry name" value="LRR-containing_regulator"/>
</dbReference>
<sequence length="653" mass="74512">MTSDSQEITIANEIEEESRPPSKYSKDYLTDEELRCIFETKCQDSKTKFSDQLLQRFIKHYRRRECSKIFSFQSAGIGPQCSYVIYKIFMSHSNFRVLNLSGNAIGRDGTKYIAHLILQSPFLISIDVSSCSLDGESCASLFNALAYNNSVVYFNISSVSGVTRNSFGESSIEHLKLMFEGNHILSELNISQTEIPPFSVQLIAHGLEKNKTLEILNISNNNFRSAGAVHIINALKRTHLKELIFSNNHIKDDVAPHFSNYIQGNKYLKKLDISSNDFTHKFINSFAESLINNQVLEEINISKNAITGRAMATLGTALASNNYIRKVNIAGCQIDANGFNEFCVRFAKNTNVEVFIAHNNPIQDKGMETFAHVIENHTSLREIDFEFCEMTDTVTKPLFEAIGKSKISKVNIKNNLIHDGEAVQRAIGMNKDLISINFDYNDIDYKTSNDINRLLTNNIKMIKEQRENNYQKVVIDLRNTLNELHDSREKIIEERRYGKLLDEQLADATKQNNEKSESRAKNVAELTNKLAQVTNELQKFVDDSRMNQDLMQTESANIEVSVQKLEQQFKTETDTFKTVSKALSELEARIDGANTQCNMDLQLLKMTKEDLKKRYLDAQFKIQERFKELHPQAMKASISTRPSRSRISQNDKK</sequence>
<dbReference type="InterPro" id="IPR032675">
    <property type="entry name" value="LRR_dom_sf"/>
</dbReference>
<accession>A2FU90</accession>
<feature type="region of interest" description="Disordered" evidence="2">
    <location>
        <begin position="1"/>
        <end position="24"/>
    </location>
</feature>
<feature type="compositionally biased region" description="Low complexity" evidence="2">
    <location>
        <begin position="637"/>
        <end position="653"/>
    </location>
</feature>
<dbReference type="eggNOG" id="KOG4308">
    <property type="taxonomic scope" value="Eukaryota"/>
</dbReference>
<dbReference type="SMR" id="A2FU90"/>
<dbReference type="KEGG" id="tva:4749217"/>
<dbReference type="Proteomes" id="UP000001542">
    <property type="component" value="Unassembled WGS sequence"/>
</dbReference>
<keyword evidence="1" id="KW-0677">Repeat</keyword>